<dbReference type="RefSeq" id="WP_283413650.1">
    <property type="nucleotide sequence ID" value="NZ_FXUA01000005.1"/>
</dbReference>
<dbReference type="InterPro" id="IPR045828">
    <property type="entry name" value="PKD_Bacteroidetes"/>
</dbReference>
<dbReference type="Gene3D" id="2.60.40.10">
    <property type="entry name" value="Immunoglobulins"/>
    <property type="match status" value="1"/>
</dbReference>
<evidence type="ECO:0008006" key="6">
    <source>
        <dbReference type="Google" id="ProtNLM"/>
    </source>
</evidence>
<sequence length="2083" mass="204844">MVKQLLKSILILLLISIGWNAYGQNPRILTTGTTFTVPANTKVMKVEAWGGGGSGGNDRGAGGGGGAYARSSITGPFAASYPYVVGSGGNNSAGGLTTFGSGPALVSAGGGGKGGDNSGASGTGGTATIGNESIISGLDGYTRSGNSGGDGGNAGNTANGGGTGGAGAGGAGSPGNPSGGGGGGSGNGNNTRPIGGLGQIRISYIALTSATNTDAQTVCTGTAITTITYSAPTGSPTVNITNLPTGVTSSYNSGTGIISITGNPTTTSIYTISVTTSYGVSLTTTGTITRTPNQTVAAASSAPTVCINTALATSISHATTNATGIGTATGLPAGVTASWSANTITIVGTPSVSGTFNYSIPVQGCLSSGVNATGTITVTANQTVASASSAPTVCINTALAASITHATTNATGIGAPTGLPAGVTASWSANTITIVGTPSVSGTFNYSIPVQGCLSSGVNATGTITVTPNQTVAAASSAPTLCVNSPLATSITHATTNATGIGAPTGLPTGVTASWSANTITILGTPSVSGTFNYSIPVQGCLSSGVNATGTITVNPATSIDSENLVAQSACFGQTSFSPISVTASGTGTLFYQWYSNTNPLNSGGSPIGTDSPTYTPDASTIGTLYYYVVVNSDCGPVATSNISGAFIVDHITAITTQPDTSDRVECFGDGFNPLSVTAVGGDLTYQWYSNSTQTNTGGTAIPGAGATSATFTPPSTTEGISYYYVVVTGNCGTETSTVSGEFRVNPPKTVIDTSPSTSNESKCLGEAFPTLSVLASGEGSVSYQWYKNTTASNSGGTLISGAISEDYTPLSDEIGTFYYYALASSNCGTVPTEVSGSFTVYAPPTVTNPATASICSGASPNISLTASVPSSFSWTIGTITGGITGASAGSGATINQTLTNPSNATAGTVEFIVTPTSTTGSCPGAPYSITVTVNPTPAVTNPATAITCSGTGPNISLTASAPSSFSWTIGTITGGITGASAGSGATINQTLTNPTNTTTGTVQYIVTPTATTGSCPGAPYTITVTVNPLPTVTNSTLSQTICSGGSTTAVTLNSGIAGTSFAWTASATAGVSGFTASGSGPIPIETISTTGTTQGTVTYVITPTVNGCPGPTKNYSVLVNPQPTVTNSTLSQTICSGGSTTAVTPTSGVAGTTFTWTASATAGVSGFTASGSGPIPIQTITTTGTTQGTVTYIITPTANGCPGPTKNYTVLVNPLATVSAPSVAFPSVCISSPALTPFTQTTSGVTAIDRPGVPGVNGLPPGISATFSGNTITFSGTATTTGLYSYSIPLTGTCVTGPATGTIDVTPNYQLSSVSSVSATSAGGTATVTVNADPLLVTNGTYQVQYQIAQGVGSFGPITTSSNFTINNGRGSYGITPINSLTDTYTVQIVSIRKITDACWVDLSASPPTTYFGACSAVFTTNTTFYVPPNIYSVTIQVYGGGGGGENGAGKKGGGGGGYSTRTISVTPGEAIAVYVGAGGSKEVNGGTSYVTRDSNIANQIGNSLLYAEGGISGAGNANGGKTDSRYPGGSNGADGTISTGGNAGGPLGSTIGKGGDSNNSGNKGQIRISYSCPDANKTDCVEYVDDGATTGTTIIRYICDGVWNAPEGLTDFSVLVGGAGGGGGSGNGGGGGGAGSLVTQSYSISNPYGMPAGSNYTITTGIGGVGSTGVNIKGANGSSSSFTGSVNGSSITMTAIGGGGGASASTGNYVGNIGAAGGGGAANSGSKGNGGTPNSAGSTGGLVYAGGAGGNGENNQQTAIAGGGGGGINTDPALAIGQNGKAAGQGQGEGGNGGQGASINFGGTIINYGAGGGGIGALFNGTDKIGIGGIAGGQKLGGDGNLIVTANGGVGYPGVPYSGSGGGAGYNGGGKGGNGVVYISFFNYRILEVSYLYFKAEYNPDNRTGELTWATSQEWENDRFEIERATSNDLTSWTKIGEVTGQGYSDSPTEYKFEDTNLPAAGGNILYRLKQIDVDGSFAYSVTRSIQVKGLKGQSTWVVYPNPSSPGNYVTVDLLDRGSFRDEQIHIKISDVKGVFNSYSVRSVEEVSLVVNDYLEKAAPGVHIVQLIWGPQSEQLKILRR</sequence>
<feature type="domain" description="Glycine-rich" evidence="3">
    <location>
        <begin position="1604"/>
        <end position="1825"/>
    </location>
</feature>
<organism evidence="4 5">
    <name type="scientific">Algoriphagus winogradskyi</name>
    <dbReference type="NCBI Taxonomy" id="237017"/>
    <lineage>
        <taxon>Bacteria</taxon>
        <taxon>Pseudomonadati</taxon>
        <taxon>Bacteroidota</taxon>
        <taxon>Cytophagia</taxon>
        <taxon>Cytophagales</taxon>
        <taxon>Cyclobacteriaceae</taxon>
        <taxon>Algoriphagus</taxon>
    </lineage>
</organism>
<proteinExistence type="predicted"/>
<name>A0ABY1P9E8_9BACT</name>
<dbReference type="Gene3D" id="2.60.40.2700">
    <property type="match status" value="2"/>
</dbReference>
<feature type="compositionally biased region" description="Gly residues" evidence="1">
    <location>
        <begin position="1543"/>
        <end position="1557"/>
    </location>
</feature>
<comment type="caution">
    <text evidence="4">The sequence shown here is derived from an EMBL/GenBank/DDBJ whole genome shotgun (WGS) entry which is preliminary data.</text>
</comment>
<reference evidence="4 5" key="1">
    <citation type="submission" date="2017-05" db="EMBL/GenBank/DDBJ databases">
        <authorList>
            <person name="Varghese N."/>
            <person name="Submissions S."/>
        </authorList>
    </citation>
    <scope>NUCLEOTIDE SEQUENCE [LARGE SCALE GENOMIC DNA]</scope>
    <source>
        <strain evidence="4 5">DSM 15360</strain>
    </source>
</reference>
<feature type="domain" description="PKD-like" evidence="2">
    <location>
        <begin position="1040"/>
        <end position="1124"/>
    </location>
</feature>
<evidence type="ECO:0000259" key="2">
    <source>
        <dbReference type="Pfam" id="PF19406"/>
    </source>
</evidence>
<dbReference type="EMBL" id="FXUA01000005">
    <property type="protein sequence ID" value="SMP27866.1"/>
    <property type="molecule type" value="Genomic_DNA"/>
</dbReference>
<gene>
    <name evidence="4" type="ORF">SAMN06265367_105191</name>
</gene>
<feature type="compositionally biased region" description="Gly residues" evidence="1">
    <location>
        <begin position="146"/>
        <end position="187"/>
    </location>
</feature>
<feature type="domain" description="PKD-like" evidence="2">
    <location>
        <begin position="948"/>
        <end position="1031"/>
    </location>
</feature>
<keyword evidence="5" id="KW-1185">Reference proteome</keyword>
<dbReference type="Pfam" id="PF19406">
    <property type="entry name" value="PKD_5"/>
    <property type="match status" value="4"/>
</dbReference>
<evidence type="ECO:0000313" key="5">
    <source>
        <dbReference type="Proteomes" id="UP001157915"/>
    </source>
</evidence>
<dbReference type="InterPro" id="IPR049304">
    <property type="entry name" value="Gly_rich_dom"/>
</dbReference>
<evidence type="ECO:0000256" key="1">
    <source>
        <dbReference type="SAM" id="MobiDB-lite"/>
    </source>
</evidence>
<dbReference type="InterPro" id="IPR013783">
    <property type="entry name" value="Ig-like_fold"/>
</dbReference>
<feature type="region of interest" description="Disordered" evidence="1">
    <location>
        <begin position="109"/>
        <end position="194"/>
    </location>
</feature>
<feature type="domain" description="Glycine-rich" evidence="3">
    <location>
        <begin position="1423"/>
        <end position="1566"/>
    </location>
</feature>
<feature type="compositionally biased region" description="Gly residues" evidence="1">
    <location>
        <begin position="109"/>
        <end position="127"/>
    </location>
</feature>
<dbReference type="Proteomes" id="UP001157915">
    <property type="component" value="Unassembled WGS sequence"/>
</dbReference>
<accession>A0ABY1P9E8</accession>
<feature type="domain" description="PKD-like" evidence="2">
    <location>
        <begin position="1133"/>
        <end position="1215"/>
    </location>
</feature>
<dbReference type="Pfam" id="PF21722">
    <property type="entry name" value="Gly_rich_2"/>
    <property type="match status" value="2"/>
</dbReference>
<evidence type="ECO:0000259" key="3">
    <source>
        <dbReference type="Pfam" id="PF21722"/>
    </source>
</evidence>
<protein>
    <recommendedName>
        <fullName evidence="6">Ig-like domain-containing protein</fullName>
    </recommendedName>
</protein>
<feature type="region of interest" description="Disordered" evidence="1">
    <location>
        <begin position="1520"/>
        <end position="1564"/>
    </location>
</feature>
<feature type="domain" description="PKD-like" evidence="2">
    <location>
        <begin position="854"/>
        <end position="938"/>
    </location>
</feature>
<evidence type="ECO:0000313" key="4">
    <source>
        <dbReference type="EMBL" id="SMP27866.1"/>
    </source>
</evidence>